<reference evidence="2 3" key="1">
    <citation type="journal article" date="2020" name="Mol. Plant">
        <title>The Chromosome-Based Rubber Tree Genome Provides New Insights into Spurge Genome Evolution and Rubber Biosynthesis.</title>
        <authorList>
            <person name="Liu J."/>
            <person name="Shi C."/>
            <person name="Shi C.C."/>
            <person name="Li W."/>
            <person name="Zhang Q.J."/>
            <person name="Zhang Y."/>
            <person name="Li K."/>
            <person name="Lu H.F."/>
            <person name="Shi C."/>
            <person name="Zhu S.T."/>
            <person name="Xiao Z.Y."/>
            <person name="Nan H."/>
            <person name="Yue Y."/>
            <person name="Zhu X.G."/>
            <person name="Wu Y."/>
            <person name="Hong X.N."/>
            <person name="Fan G.Y."/>
            <person name="Tong Y."/>
            <person name="Zhang D."/>
            <person name="Mao C.L."/>
            <person name="Liu Y.L."/>
            <person name="Hao S.J."/>
            <person name="Liu W.Q."/>
            <person name="Lv M.Q."/>
            <person name="Zhang H.B."/>
            <person name="Liu Y."/>
            <person name="Hu-Tang G.R."/>
            <person name="Wang J.P."/>
            <person name="Wang J.H."/>
            <person name="Sun Y.H."/>
            <person name="Ni S.B."/>
            <person name="Chen W.B."/>
            <person name="Zhang X.C."/>
            <person name="Jiao Y.N."/>
            <person name="Eichler E.E."/>
            <person name="Li G.H."/>
            <person name="Liu X."/>
            <person name="Gao L.Z."/>
        </authorList>
    </citation>
    <scope>NUCLEOTIDE SEQUENCE [LARGE SCALE GENOMIC DNA]</scope>
    <source>
        <strain evidence="3">cv. GT1</strain>
        <tissue evidence="2">Leaf</tissue>
    </source>
</reference>
<keyword evidence="1" id="KW-0472">Membrane</keyword>
<keyword evidence="1" id="KW-1133">Transmembrane helix</keyword>
<protein>
    <submittedName>
        <fullName evidence="2">Uncharacterized protein</fullName>
    </submittedName>
</protein>
<sequence>MVSSGGPWAVPMEILVPLPFTAALCTTLLYFPLITINNIFKSSNIDNSTTKKSYLHMITDVDYDRVRQGIDRNPLSLVHDLEASKVVLDEESQEAIIGMRRQPHCDFWLWAWSQLPSSSARSGR</sequence>
<accession>A0A6A6KVX7</accession>
<evidence type="ECO:0000313" key="2">
    <source>
        <dbReference type="EMBL" id="KAF2291599.1"/>
    </source>
</evidence>
<keyword evidence="1" id="KW-0812">Transmembrane</keyword>
<name>A0A6A6KVX7_HEVBR</name>
<dbReference type="EMBL" id="JAAGAX010000015">
    <property type="protein sequence ID" value="KAF2291599.1"/>
    <property type="molecule type" value="Genomic_DNA"/>
</dbReference>
<comment type="caution">
    <text evidence="2">The sequence shown here is derived from an EMBL/GenBank/DDBJ whole genome shotgun (WGS) entry which is preliminary data.</text>
</comment>
<evidence type="ECO:0000313" key="3">
    <source>
        <dbReference type="Proteomes" id="UP000467840"/>
    </source>
</evidence>
<dbReference type="Proteomes" id="UP000467840">
    <property type="component" value="Chromosome 2"/>
</dbReference>
<dbReference type="AlphaFoldDB" id="A0A6A6KVX7"/>
<keyword evidence="3" id="KW-1185">Reference proteome</keyword>
<proteinExistence type="predicted"/>
<organism evidence="2 3">
    <name type="scientific">Hevea brasiliensis</name>
    <name type="common">Para rubber tree</name>
    <name type="synonym">Siphonia brasiliensis</name>
    <dbReference type="NCBI Taxonomy" id="3981"/>
    <lineage>
        <taxon>Eukaryota</taxon>
        <taxon>Viridiplantae</taxon>
        <taxon>Streptophyta</taxon>
        <taxon>Embryophyta</taxon>
        <taxon>Tracheophyta</taxon>
        <taxon>Spermatophyta</taxon>
        <taxon>Magnoliopsida</taxon>
        <taxon>eudicotyledons</taxon>
        <taxon>Gunneridae</taxon>
        <taxon>Pentapetalae</taxon>
        <taxon>rosids</taxon>
        <taxon>fabids</taxon>
        <taxon>Malpighiales</taxon>
        <taxon>Euphorbiaceae</taxon>
        <taxon>Crotonoideae</taxon>
        <taxon>Micrandreae</taxon>
        <taxon>Hevea</taxon>
    </lineage>
</organism>
<gene>
    <name evidence="2" type="ORF">GH714_026039</name>
</gene>
<evidence type="ECO:0000256" key="1">
    <source>
        <dbReference type="SAM" id="Phobius"/>
    </source>
</evidence>
<feature type="transmembrane region" description="Helical" evidence="1">
    <location>
        <begin position="20"/>
        <end position="40"/>
    </location>
</feature>